<keyword evidence="2" id="KW-0813">Transport</keyword>
<keyword evidence="3 8" id="KW-0812">Transmembrane</keyword>
<evidence type="ECO:0000256" key="8">
    <source>
        <dbReference type="SAM" id="Phobius"/>
    </source>
</evidence>
<keyword evidence="7 8" id="KW-0472">Membrane</keyword>
<sequence>MFGIGGGELIFIMFIVLMLFGSDKVPEIARTMGKAMAQLKNATNDIKSEIQKGAEANGFDAKTLTDFTGNITSEINKAKDNILGDTSQFTNMSQNITTEINKAKDSLLSDTTTPIESTKEVIEDITGPIKRQM</sequence>
<dbReference type="AlphaFoldDB" id="A0A4R5B3A8"/>
<keyword evidence="10" id="KW-1185">Reference proteome</keyword>
<evidence type="ECO:0000256" key="1">
    <source>
        <dbReference type="ARBA" id="ARBA00004167"/>
    </source>
</evidence>
<evidence type="ECO:0000256" key="4">
    <source>
        <dbReference type="ARBA" id="ARBA00022927"/>
    </source>
</evidence>
<evidence type="ECO:0000313" key="10">
    <source>
        <dbReference type="Proteomes" id="UP000295278"/>
    </source>
</evidence>
<dbReference type="GO" id="GO:0015031">
    <property type="term" value="P:protein transport"/>
    <property type="evidence" value="ECO:0007669"/>
    <property type="project" value="UniProtKB-KW"/>
</dbReference>
<gene>
    <name evidence="9" type="ORF">E0F89_03435</name>
</gene>
<dbReference type="RefSeq" id="WP_131908663.1">
    <property type="nucleotide sequence ID" value="NZ_SMFM01000001.1"/>
</dbReference>
<comment type="caution">
    <text evidence="9">The sequence shown here is derived from an EMBL/GenBank/DDBJ whole genome shotgun (WGS) entry which is preliminary data.</text>
</comment>
<evidence type="ECO:0000256" key="6">
    <source>
        <dbReference type="ARBA" id="ARBA00023010"/>
    </source>
</evidence>
<evidence type="ECO:0000256" key="3">
    <source>
        <dbReference type="ARBA" id="ARBA00022692"/>
    </source>
</evidence>
<dbReference type="PRINTS" id="PR01506">
    <property type="entry name" value="TATBPROTEIN"/>
</dbReference>
<proteinExistence type="predicted"/>
<dbReference type="PANTHER" id="PTHR42982:SF1">
    <property type="entry name" value="SEC-INDEPENDENT PROTEIN TRANSLOCASE PROTEIN TATA"/>
    <property type="match status" value="1"/>
</dbReference>
<keyword evidence="4" id="KW-0653">Protein transport</keyword>
<dbReference type="Proteomes" id="UP000295278">
    <property type="component" value="Unassembled WGS sequence"/>
</dbReference>
<keyword evidence="5 8" id="KW-1133">Transmembrane helix</keyword>
<dbReference type="GO" id="GO:0016020">
    <property type="term" value="C:membrane"/>
    <property type="evidence" value="ECO:0007669"/>
    <property type="project" value="UniProtKB-ARBA"/>
</dbReference>
<feature type="transmembrane region" description="Helical" evidence="8">
    <location>
        <begin position="6"/>
        <end position="22"/>
    </location>
</feature>
<name>A0A4R5B3A8_9FLAO</name>
<protein>
    <submittedName>
        <fullName evidence="9">Twin-arginine translocase TatA/TatE family subunit</fullName>
    </submittedName>
</protein>
<evidence type="ECO:0000313" key="9">
    <source>
        <dbReference type="EMBL" id="TDD78696.1"/>
    </source>
</evidence>
<accession>A0A4R5B3A8</accession>
<dbReference type="OrthoDB" id="1525160at2"/>
<evidence type="ECO:0000256" key="7">
    <source>
        <dbReference type="ARBA" id="ARBA00023136"/>
    </source>
</evidence>
<comment type="subcellular location">
    <subcellularLocation>
        <location evidence="1">Membrane</location>
        <topology evidence="1">Single-pass membrane protein</topology>
    </subcellularLocation>
</comment>
<reference evidence="9 10" key="1">
    <citation type="submission" date="2019-03" db="EMBL/GenBank/DDBJ databases">
        <title>Flavobacterium AT-3-2 sp. nov., isolated from arctic soil.</title>
        <authorList>
            <person name="Chaudhary D.K."/>
        </authorList>
    </citation>
    <scope>NUCLEOTIDE SEQUENCE [LARGE SCALE GENOMIC DNA]</scope>
    <source>
        <strain evidence="9 10">AT-3-2</strain>
    </source>
</reference>
<evidence type="ECO:0000256" key="5">
    <source>
        <dbReference type="ARBA" id="ARBA00022989"/>
    </source>
</evidence>
<dbReference type="Gene3D" id="1.20.5.3310">
    <property type="match status" value="1"/>
</dbReference>
<dbReference type="Pfam" id="PF02416">
    <property type="entry name" value="TatA_B_E"/>
    <property type="match status" value="1"/>
</dbReference>
<evidence type="ECO:0000256" key="2">
    <source>
        <dbReference type="ARBA" id="ARBA00022448"/>
    </source>
</evidence>
<dbReference type="PANTHER" id="PTHR42982">
    <property type="entry name" value="SEC-INDEPENDENT PROTEIN TRANSLOCASE PROTEIN TATA"/>
    <property type="match status" value="1"/>
</dbReference>
<dbReference type="EMBL" id="SMFM01000001">
    <property type="protein sequence ID" value="TDD78696.1"/>
    <property type="molecule type" value="Genomic_DNA"/>
</dbReference>
<keyword evidence="6" id="KW-0811">Translocation</keyword>
<organism evidence="9 10">
    <name type="scientific">Flavobacterium caseinilyticum</name>
    <dbReference type="NCBI Taxonomy" id="2541732"/>
    <lineage>
        <taxon>Bacteria</taxon>
        <taxon>Pseudomonadati</taxon>
        <taxon>Bacteroidota</taxon>
        <taxon>Flavobacteriia</taxon>
        <taxon>Flavobacteriales</taxon>
        <taxon>Flavobacteriaceae</taxon>
        <taxon>Flavobacterium</taxon>
    </lineage>
</organism>
<dbReference type="InterPro" id="IPR003369">
    <property type="entry name" value="TatA/B/E"/>
</dbReference>